<comment type="caution">
    <text evidence="1">The sequence shown here is derived from an EMBL/GenBank/DDBJ whole genome shotgun (WGS) entry which is preliminary data.</text>
</comment>
<accession>A0ACC2AKW8</accession>
<proteinExistence type="predicted"/>
<keyword evidence="2" id="KW-1185">Reference proteome</keyword>
<name>A0ACC2AKW8_DIPCM</name>
<evidence type="ECO:0000313" key="1">
    <source>
        <dbReference type="EMBL" id="KAJ7518142.1"/>
    </source>
</evidence>
<dbReference type="Proteomes" id="UP001162992">
    <property type="component" value="Chromosome 21"/>
</dbReference>
<sequence>MRTRQANYPSPTDGITFYIKPVVRKKRQPIAKDINERPNKMSRITRLKTDSVCAIDVLSDDLLISIITFVGSTASSPADLVNAMLTCRRFCAAATHPLVLARAAVPGLEVKARSWSEGAHRFLKHCADAGNAEACYTLGMIRFYCLGNRNAGSSLMAKAAMATHTSALHSLAIIKFNGSGGIRKDKDLKAGVALCIRAAALGHVDAIRELGHCLQDGYGVRQNVLEGRRLLLEANAREAAAAVLASPRSFIQTVLRTTPIPLGLTCAHHSFPFHSVLNKAQVIQRALLEHPLNSLSIGSDPDPIFTLLHNDACSLLSDFGCNIPPPKLHAANRFLVDWFSLHPPPFGLRMCSHGNCGRLETRKHEFRRCSVCGSVNYCSRACQALDWKVRHKYSCRPVVELEIQQVHEANLQALL</sequence>
<gene>
    <name evidence="1" type="ORF">O6H91_21G056700</name>
</gene>
<dbReference type="EMBL" id="CM055112">
    <property type="protein sequence ID" value="KAJ7518142.1"/>
    <property type="molecule type" value="Genomic_DNA"/>
</dbReference>
<protein>
    <submittedName>
        <fullName evidence="1">Uncharacterized protein</fullName>
    </submittedName>
</protein>
<evidence type="ECO:0000313" key="2">
    <source>
        <dbReference type="Proteomes" id="UP001162992"/>
    </source>
</evidence>
<organism evidence="1 2">
    <name type="scientific">Diphasiastrum complanatum</name>
    <name type="common">Issler's clubmoss</name>
    <name type="synonym">Lycopodium complanatum</name>
    <dbReference type="NCBI Taxonomy" id="34168"/>
    <lineage>
        <taxon>Eukaryota</taxon>
        <taxon>Viridiplantae</taxon>
        <taxon>Streptophyta</taxon>
        <taxon>Embryophyta</taxon>
        <taxon>Tracheophyta</taxon>
        <taxon>Lycopodiopsida</taxon>
        <taxon>Lycopodiales</taxon>
        <taxon>Lycopodiaceae</taxon>
        <taxon>Lycopodioideae</taxon>
        <taxon>Diphasiastrum</taxon>
    </lineage>
</organism>
<reference evidence="2" key="1">
    <citation type="journal article" date="2024" name="Proc. Natl. Acad. Sci. U.S.A.">
        <title>Extraordinary preservation of gene collinearity over three hundred million years revealed in homosporous lycophytes.</title>
        <authorList>
            <person name="Li C."/>
            <person name="Wickell D."/>
            <person name="Kuo L.Y."/>
            <person name="Chen X."/>
            <person name="Nie B."/>
            <person name="Liao X."/>
            <person name="Peng D."/>
            <person name="Ji J."/>
            <person name="Jenkins J."/>
            <person name="Williams M."/>
            <person name="Shu S."/>
            <person name="Plott C."/>
            <person name="Barry K."/>
            <person name="Rajasekar S."/>
            <person name="Grimwood J."/>
            <person name="Han X."/>
            <person name="Sun S."/>
            <person name="Hou Z."/>
            <person name="He W."/>
            <person name="Dai G."/>
            <person name="Sun C."/>
            <person name="Schmutz J."/>
            <person name="Leebens-Mack J.H."/>
            <person name="Li F.W."/>
            <person name="Wang L."/>
        </authorList>
    </citation>
    <scope>NUCLEOTIDE SEQUENCE [LARGE SCALE GENOMIC DNA]</scope>
    <source>
        <strain evidence="2">cv. PW_Plant_1</strain>
    </source>
</reference>